<evidence type="ECO:0000313" key="1">
    <source>
        <dbReference type="EMBL" id="MTH60654.1"/>
    </source>
</evidence>
<dbReference type="AlphaFoldDB" id="A0A844HQG5"/>
<dbReference type="NCBIfam" id="TIGR01634">
    <property type="entry name" value="tail_P2_I"/>
    <property type="match status" value="1"/>
</dbReference>
<keyword evidence="2" id="KW-1185">Reference proteome</keyword>
<dbReference type="EMBL" id="WMIG01000009">
    <property type="protein sequence ID" value="MTH60654.1"/>
    <property type="molecule type" value="Genomic_DNA"/>
</dbReference>
<sequence>MTDLLPNNATATERAVSTAMARANLIPTLAGQMWDPADVPVAFLPWLAWALSVDEWNPDWTEAEKRAAMAASIAFHRIKGTRPAVAQFLAMLGHPDAILIEDRDLPRIGGADLELGGAWRLGPEDPFWADYWIEIPTRIRHGEADRIAMRLETVVPARCRLRRISLSDQRYLLGDDQWLIGDRVTLGNTYIYEGQNG</sequence>
<dbReference type="Pfam" id="PF09684">
    <property type="entry name" value="Tail_P2_I"/>
    <property type="match status" value="1"/>
</dbReference>
<dbReference type="RefSeq" id="WP_155040592.1">
    <property type="nucleotide sequence ID" value="NZ_WMIG01000009.1"/>
</dbReference>
<dbReference type="InterPro" id="IPR006521">
    <property type="entry name" value="Tail_protein_I"/>
</dbReference>
<comment type="caution">
    <text evidence="1">The sequence shown here is derived from an EMBL/GenBank/DDBJ whole genome shotgun (WGS) entry which is preliminary data.</text>
</comment>
<gene>
    <name evidence="1" type="ORF">GL300_15675</name>
</gene>
<protein>
    <submittedName>
        <fullName evidence="1">Phage tail protein I</fullName>
    </submittedName>
</protein>
<evidence type="ECO:0000313" key="2">
    <source>
        <dbReference type="Proteomes" id="UP000449846"/>
    </source>
</evidence>
<name>A0A844HQG5_9RHOB</name>
<organism evidence="1 2">
    <name type="scientific">Paracoccus litorisediminis</name>
    <dbReference type="NCBI Taxonomy" id="2006130"/>
    <lineage>
        <taxon>Bacteria</taxon>
        <taxon>Pseudomonadati</taxon>
        <taxon>Pseudomonadota</taxon>
        <taxon>Alphaproteobacteria</taxon>
        <taxon>Rhodobacterales</taxon>
        <taxon>Paracoccaceae</taxon>
        <taxon>Paracoccus</taxon>
    </lineage>
</organism>
<accession>A0A844HQG5</accession>
<dbReference type="OrthoDB" id="90759at2"/>
<proteinExistence type="predicted"/>
<reference evidence="1 2" key="1">
    <citation type="submission" date="2019-11" db="EMBL/GenBank/DDBJ databases">
        <authorList>
            <person name="Dong K."/>
        </authorList>
    </citation>
    <scope>NUCLEOTIDE SEQUENCE [LARGE SCALE GENOMIC DNA]</scope>
    <source>
        <strain evidence="1 2">NBRC 112902</strain>
    </source>
</reference>
<dbReference type="Proteomes" id="UP000449846">
    <property type="component" value="Unassembled WGS sequence"/>
</dbReference>